<dbReference type="GO" id="GO:0005777">
    <property type="term" value="C:peroxisome"/>
    <property type="evidence" value="ECO:0007669"/>
    <property type="project" value="UniProtKB-SubCell"/>
</dbReference>
<dbReference type="InterPro" id="IPR025110">
    <property type="entry name" value="AMP-bd_C"/>
</dbReference>
<keyword evidence="2" id="KW-0576">Peroxisome</keyword>
<feature type="transmembrane region" description="Helical" evidence="3">
    <location>
        <begin position="899"/>
        <end position="922"/>
    </location>
</feature>
<dbReference type="SUPFAM" id="SSF56801">
    <property type="entry name" value="Acetyl-CoA synthetase-like"/>
    <property type="match status" value="2"/>
</dbReference>
<dbReference type="InterPro" id="IPR000873">
    <property type="entry name" value="AMP-dep_synth/lig_dom"/>
</dbReference>
<feature type="transmembrane region" description="Helical" evidence="3">
    <location>
        <begin position="752"/>
        <end position="780"/>
    </location>
</feature>
<dbReference type="Gene3D" id="2.30.38.10">
    <property type="entry name" value="Luciferase, Domain 3"/>
    <property type="match status" value="1"/>
</dbReference>
<keyword evidence="3" id="KW-1133">Transmembrane helix</keyword>
<feature type="non-terminal residue" evidence="6">
    <location>
        <position position="1"/>
    </location>
</feature>
<evidence type="ECO:0000256" key="3">
    <source>
        <dbReference type="SAM" id="Phobius"/>
    </source>
</evidence>
<dbReference type="Pfam" id="PF13193">
    <property type="entry name" value="AMP-binding_C"/>
    <property type="match status" value="2"/>
</dbReference>
<name>A0AA36CWR3_9BILA</name>
<feature type="transmembrane region" description="Helical" evidence="3">
    <location>
        <begin position="597"/>
        <end position="621"/>
    </location>
</feature>
<dbReference type="Pfam" id="PF10326">
    <property type="entry name" value="7TM_GPCR_Str"/>
    <property type="match status" value="2"/>
</dbReference>
<dbReference type="InterPro" id="IPR045851">
    <property type="entry name" value="AMP-bd_C_sf"/>
</dbReference>
<dbReference type="InterPro" id="IPR020845">
    <property type="entry name" value="AMP-binding_CS"/>
</dbReference>
<feature type="transmembrane region" description="Helical" evidence="3">
    <location>
        <begin position="820"/>
        <end position="846"/>
    </location>
</feature>
<feature type="transmembrane region" description="Helical" evidence="3">
    <location>
        <begin position="866"/>
        <end position="893"/>
    </location>
</feature>
<dbReference type="AlphaFoldDB" id="A0AA36CWR3"/>
<protein>
    <submittedName>
        <fullName evidence="6">Uncharacterized protein</fullName>
    </submittedName>
</protein>
<comment type="subcellular location">
    <subcellularLocation>
        <location evidence="1">Peroxisome</location>
    </subcellularLocation>
</comment>
<evidence type="ECO:0000313" key="7">
    <source>
        <dbReference type="Proteomes" id="UP001177023"/>
    </source>
</evidence>
<feature type="transmembrane region" description="Helical" evidence="3">
    <location>
        <begin position="685"/>
        <end position="702"/>
    </location>
</feature>
<keyword evidence="7" id="KW-1185">Reference proteome</keyword>
<evidence type="ECO:0000259" key="5">
    <source>
        <dbReference type="Pfam" id="PF13193"/>
    </source>
</evidence>
<proteinExistence type="predicted"/>
<feature type="domain" description="AMP-dependent synthetase/ligase" evidence="4">
    <location>
        <begin position="88"/>
        <end position="447"/>
    </location>
</feature>
<evidence type="ECO:0000313" key="6">
    <source>
        <dbReference type="EMBL" id="CAJ0576785.1"/>
    </source>
</evidence>
<evidence type="ECO:0000256" key="2">
    <source>
        <dbReference type="ARBA" id="ARBA00023140"/>
    </source>
</evidence>
<gene>
    <name evidence="6" type="ORF">MSPICULIGERA_LOCUS15072</name>
</gene>
<dbReference type="EMBL" id="CATQJA010002647">
    <property type="protein sequence ID" value="CAJ0576785.1"/>
    <property type="molecule type" value="Genomic_DNA"/>
</dbReference>
<dbReference type="Pfam" id="PF00501">
    <property type="entry name" value="AMP-binding"/>
    <property type="match status" value="1"/>
</dbReference>
<dbReference type="PROSITE" id="PS00455">
    <property type="entry name" value="AMP_BINDING"/>
    <property type="match status" value="1"/>
</dbReference>
<feature type="domain" description="AMP-binding enzyme C-terminal" evidence="5">
    <location>
        <begin position="498"/>
        <end position="573"/>
    </location>
</feature>
<dbReference type="InterPro" id="IPR019428">
    <property type="entry name" value="7TM_GPCR_serpentine_rcpt_Str"/>
</dbReference>
<keyword evidence="3" id="KW-0472">Membrane</keyword>
<reference evidence="6" key="1">
    <citation type="submission" date="2023-06" db="EMBL/GenBank/DDBJ databases">
        <authorList>
            <person name="Delattre M."/>
        </authorList>
    </citation>
    <scope>NUCLEOTIDE SEQUENCE</scope>
    <source>
        <strain evidence="6">AF72</strain>
    </source>
</reference>
<dbReference type="PANTHER" id="PTHR24096:SF257">
    <property type="entry name" value="ACYL-COA SYNTHETASE 7"/>
    <property type="match status" value="1"/>
</dbReference>
<feature type="transmembrane region" description="Helical" evidence="3">
    <location>
        <begin position="642"/>
        <end position="665"/>
    </location>
</feature>
<evidence type="ECO:0000259" key="4">
    <source>
        <dbReference type="Pfam" id="PF00501"/>
    </source>
</evidence>
<accession>A0AA36CWR3</accession>
<dbReference type="GO" id="GO:0016405">
    <property type="term" value="F:CoA-ligase activity"/>
    <property type="evidence" value="ECO:0007669"/>
    <property type="project" value="TreeGrafter"/>
</dbReference>
<sequence>MGETITVSGITVHPSELERIVKSIDGVSDCVVVGIEHEIKGEVPHALIVKGKQGINDCKIMALTNGQLPRHKQLGGVTFIRSDATNYDNVWTYAELKTRLLKTATFLRNAGFMKGDVCAIAMPNCFEFLSTALGAWCAGMVVTGISPDYTHYEMTEQLDDSGASIVFATDRILKTVLKASEQLPRIRKIVSEGGINQLKNPKISTFREIWDLSPNFDPYGIKYNLREDLVTIPYSSGTTGKPKGVMCTQLNLSCVLENISQSVKKASETYGKGSQGDFFLGKAYIALLPLYHVMGLHASTSLLCFGQHIVVMPKFNLKIYLKAIEKFRVERLLIVPTILQRLDEFPTLKSYDLSSVNTIMVSGGASLQKTKENVKRKLNVQILQSYGMSEVALGATKSLPGDPLGASGKLQANMELKVIDSTTGEICGPMVEGELRLRGPTIMRGYLNRPEESASCFDEDGFFKTGDRGYFDHKGYIYFGDRQKDLIKVNGRQVSPAELEEVILEIPGIRECIIIGIPDEKTGELPYAYVVLENGSNVTADQIAASLHERVAQYKRLAGVTFLAEIPKNAMGKSLRRLLPLYLIAAKSSNLGGKYSYFLFSFCVCSLILCMVDFLIVPTTISADKTYIILAQRTFFGHDTSTYILLLLYLFVFSQTIVSLMLQFLYRYSVVCRNSLLANNSGRTNFILCIFASISICTIWTLDNHIFTGPQAVDEHVWPILERVFYQQFERNISGVTFVSQTFEAPEEDHVYLAYVSTLTGLSLLVITWTVIMVSGLLIYQELMQNQVASQLTKHLQRELFHALVIQDLEATAPGHVEHAYISTLIGLAMLGIIWAVVMGACFGTYRSLQNGEGVSKKTKQLQRGLFYALVIQMLIPLFCNFLPLAILLAAAMFELPSWLSIICLLIPFDPILEPIAVIYFIKCYRKVIISWVSFGKPKNVLQIQHYSTESGRQRDSDRQTA</sequence>
<dbReference type="SUPFAM" id="SSF81321">
    <property type="entry name" value="Family A G protein-coupled receptor-like"/>
    <property type="match status" value="1"/>
</dbReference>
<organism evidence="6 7">
    <name type="scientific">Mesorhabditis spiculigera</name>
    <dbReference type="NCBI Taxonomy" id="96644"/>
    <lineage>
        <taxon>Eukaryota</taxon>
        <taxon>Metazoa</taxon>
        <taxon>Ecdysozoa</taxon>
        <taxon>Nematoda</taxon>
        <taxon>Chromadorea</taxon>
        <taxon>Rhabditida</taxon>
        <taxon>Rhabditina</taxon>
        <taxon>Rhabditomorpha</taxon>
        <taxon>Rhabditoidea</taxon>
        <taxon>Rhabditidae</taxon>
        <taxon>Mesorhabditinae</taxon>
        <taxon>Mesorhabditis</taxon>
    </lineage>
</organism>
<dbReference type="PANTHER" id="PTHR24096">
    <property type="entry name" value="LONG-CHAIN-FATTY-ACID--COA LIGASE"/>
    <property type="match status" value="1"/>
</dbReference>
<dbReference type="Gene3D" id="3.30.300.30">
    <property type="match status" value="2"/>
</dbReference>
<feature type="domain" description="AMP-binding enzyme C-terminal" evidence="5">
    <location>
        <begin position="16"/>
        <end position="80"/>
    </location>
</feature>
<dbReference type="Proteomes" id="UP001177023">
    <property type="component" value="Unassembled WGS sequence"/>
</dbReference>
<keyword evidence="3" id="KW-0812">Transmembrane</keyword>
<dbReference type="Gene3D" id="3.40.50.980">
    <property type="match status" value="2"/>
</dbReference>
<evidence type="ECO:0000256" key="1">
    <source>
        <dbReference type="ARBA" id="ARBA00004275"/>
    </source>
</evidence>
<comment type="caution">
    <text evidence="6">The sequence shown here is derived from an EMBL/GenBank/DDBJ whole genome shotgun (WGS) entry which is preliminary data.</text>
</comment>